<accession>A0A2B7WQM2</accession>
<dbReference type="Proteomes" id="UP000224080">
    <property type="component" value="Unassembled WGS sequence"/>
</dbReference>
<protein>
    <submittedName>
        <fullName evidence="1">Uncharacterized protein</fullName>
    </submittedName>
</protein>
<sequence>MRRLEPGRIVLMVAPALAPHPTDRHCSKVGMPLVTCRYLTETWREYLKLQAHPAAKIQKRARKADVCNAWRSSGHGGSYDVKKRKKVRETETTTHVAYRLRALKKSNIRLDVVES</sequence>
<dbReference type="AlphaFoldDB" id="A0A2B7WQM2"/>
<organism evidence="1 2">
    <name type="scientific">Blastomyces parvus</name>
    <dbReference type="NCBI Taxonomy" id="2060905"/>
    <lineage>
        <taxon>Eukaryota</taxon>
        <taxon>Fungi</taxon>
        <taxon>Dikarya</taxon>
        <taxon>Ascomycota</taxon>
        <taxon>Pezizomycotina</taxon>
        <taxon>Eurotiomycetes</taxon>
        <taxon>Eurotiomycetidae</taxon>
        <taxon>Onygenales</taxon>
        <taxon>Ajellomycetaceae</taxon>
        <taxon>Blastomyces</taxon>
    </lineage>
</organism>
<dbReference type="EMBL" id="PDNC01000109">
    <property type="protein sequence ID" value="PGG98944.1"/>
    <property type="molecule type" value="Genomic_DNA"/>
</dbReference>
<reference evidence="1 2" key="1">
    <citation type="submission" date="2017-10" db="EMBL/GenBank/DDBJ databases">
        <title>Comparative genomics in systemic dimorphic fungi from Ajellomycetaceae.</title>
        <authorList>
            <person name="Munoz J.F."/>
            <person name="Mcewen J.G."/>
            <person name="Clay O.K."/>
            <person name="Cuomo C.A."/>
        </authorList>
    </citation>
    <scope>NUCLEOTIDE SEQUENCE [LARGE SCALE GENOMIC DNA]</scope>
    <source>
        <strain evidence="1 2">UAMH130</strain>
    </source>
</reference>
<name>A0A2B7WQM2_9EURO</name>
<evidence type="ECO:0000313" key="2">
    <source>
        <dbReference type="Proteomes" id="UP000224080"/>
    </source>
</evidence>
<keyword evidence="2" id="KW-1185">Reference proteome</keyword>
<proteinExistence type="predicted"/>
<evidence type="ECO:0000313" key="1">
    <source>
        <dbReference type="EMBL" id="PGG98944.1"/>
    </source>
</evidence>
<gene>
    <name evidence="1" type="ORF">GX51_06527</name>
</gene>
<comment type="caution">
    <text evidence="1">The sequence shown here is derived from an EMBL/GenBank/DDBJ whole genome shotgun (WGS) entry which is preliminary data.</text>
</comment>